<feature type="transmembrane region" description="Helical" evidence="9">
    <location>
        <begin position="507"/>
        <end position="533"/>
    </location>
</feature>
<evidence type="ECO:0000256" key="8">
    <source>
        <dbReference type="SAM" id="MobiDB-lite"/>
    </source>
</evidence>
<evidence type="ECO:0000256" key="5">
    <source>
        <dbReference type="ARBA" id="ARBA00022989"/>
    </source>
</evidence>
<comment type="subcellular location">
    <subcellularLocation>
        <location evidence="1">Endomembrane system</location>
        <topology evidence="1">Multi-pass membrane protein</topology>
    </subcellularLocation>
</comment>
<evidence type="ECO:0000313" key="11">
    <source>
        <dbReference type="EMBL" id="CEJ85076.1"/>
    </source>
</evidence>
<feature type="domain" description="Sodium/calcium exchanger membrane region" evidence="10">
    <location>
        <begin position="443"/>
        <end position="587"/>
    </location>
</feature>
<feature type="transmembrane region" description="Helical" evidence="9">
    <location>
        <begin position="478"/>
        <end position="500"/>
    </location>
</feature>
<keyword evidence="3" id="KW-0813">Transport</keyword>
<evidence type="ECO:0000256" key="2">
    <source>
        <dbReference type="ARBA" id="ARBA00008170"/>
    </source>
</evidence>
<feature type="domain" description="Sodium/calcium exchanger membrane region" evidence="10">
    <location>
        <begin position="195"/>
        <end position="355"/>
    </location>
</feature>
<feature type="transmembrane region" description="Helical" evidence="9">
    <location>
        <begin position="192"/>
        <end position="215"/>
    </location>
</feature>
<accession>A0A0A1TE52</accession>
<feature type="transmembrane region" description="Helical" evidence="9">
    <location>
        <begin position="438"/>
        <end position="458"/>
    </location>
</feature>
<feature type="transmembrane region" description="Helical" evidence="9">
    <location>
        <begin position="261"/>
        <end position="281"/>
    </location>
</feature>
<dbReference type="Pfam" id="PF01699">
    <property type="entry name" value="Na_Ca_ex"/>
    <property type="match status" value="2"/>
</dbReference>
<dbReference type="InterPro" id="IPR044880">
    <property type="entry name" value="NCX_ion-bd_dom_sf"/>
</dbReference>
<evidence type="ECO:0000256" key="4">
    <source>
        <dbReference type="ARBA" id="ARBA00022692"/>
    </source>
</evidence>
<feature type="region of interest" description="Disordered" evidence="8">
    <location>
        <begin position="1"/>
        <end position="145"/>
    </location>
</feature>
<feature type="compositionally biased region" description="Low complexity" evidence="8">
    <location>
        <begin position="100"/>
        <end position="112"/>
    </location>
</feature>
<feature type="compositionally biased region" description="Basic and acidic residues" evidence="8">
    <location>
        <begin position="113"/>
        <end position="128"/>
    </location>
</feature>
<feature type="compositionally biased region" description="Polar residues" evidence="8">
    <location>
        <begin position="16"/>
        <end position="26"/>
    </location>
</feature>
<evidence type="ECO:0000256" key="1">
    <source>
        <dbReference type="ARBA" id="ARBA00004127"/>
    </source>
</evidence>
<evidence type="ECO:0000256" key="7">
    <source>
        <dbReference type="ARBA" id="ARBA00023136"/>
    </source>
</evidence>
<reference evidence="11 12" key="1">
    <citation type="journal article" date="2015" name="Genome Announc.">
        <title>Draft Genome Sequence and Gene Annotation of the Entomopathogenic Fungus Verticillium hemipterigenum.</title>
        <authorList>
            <person name="Horn F."/>
            <person name="Habel A."/>
            <person name="Scharf D.H."/>
            <person name="Dworschak J."/>
            <person name="Brakhage A.A."/>
            <person name="Guthke R."/>
            <person name="Hertweck C."/>
            <person name="Linde J."/>
        </authorList>
    </citation>
    <scope>NUCLEOTIDE SEQUENCE [LARGE SCALE GENOMIC DNA]</scope>
</reference>
<dbReference type="GO" id="GO:0006874">
    <property type="term" value="P:intracellular calcium ion homeostasis"/>
    <property type="evidence" value="ECO:0007669"/>
    <property type="project" value="TreeGrafter"/>
</dbReference>
<dbReference type="Gene3D" id="1.20.1420.30">
    <property type="entry name" value="NCX, central ion-binding region"/>
    <property type="match status" value="2"/>
</dbReference>
<sequence>MRKDNHYNVKRLAHSVSRSSADQTWNPFRHVSWNRKPSNRADTWDVSNAEEGRGEGARLRQFATAPNANSGRIPTEASASETIRNSNNETEEASSPAGNTDTTTRTIPATDADGVRQRKAGDASKDELPAPEEDDSKEKGKKDGLIRHVKPKMPFTIANQLQRTFLNSWINILILAAPVGIALNYVKEHNPAIKPWVVFLVNFIAIVPLAAMLSFATEEIALRTGEVIGGLLNATFGNAVELIIAIIALSNKEVQIVQTSLIGSILSNLLLVLGFCFFFGGLRRTEQYFNTTVAQTAASLLAVAVGSVIVPSVFDIVVNGKGPTPLPQQVDIAKISRGTSVILLLVYAAYLFFQLKTHTDVFNEESQKVPAKPWSMGPLSRDKEEGFSMSQGLALPGSMVSHGMANHKDEERVSGMVMNAGDAKLRDDEEDEEEEPQLHFFVALATLAISTVIIALCAEAMVGSIDELTKESGMSKEFVGLILLPIVGNAAEHATAVTVAMKDKMDLAIGVAVGSSMQVSLFLIPLLVIIGWGMNQPYMDLSFDMFQVAVLFVAVLLVNYLIGDGKSHWLEGYLLICLYAIIAVCTFWYPPPPDGDPSAPVS</sequence>
<keyword evidence="4 9" id="KW-0812">Transmembrane</keyword>
<organism evidence="11 12">
    <name type="scientific">[Torrubiella] hemipterigena</name>
    <dbReference type="NCBI Taxonomy" id="1531966"/>
    <lineage>
        <taxon>Eukaryota</taxon>
        <taxon>Fungi</taxon>
        <taxon>Dikarya</taxon>
        <taxon>Ascomycota</taxon>
        <taxon>Pezizomycotina</taxon>
        <taxon>Sordariomycetes</taxon>
        <taxon>Hypocreomycetidae</taxon>
        <taxon>Hypocreales</taxon>
        <taxon>Clavicipitaceae</taxon>
        <taxon>Clavicipitaceae incertae sedis</taxon>
        <taxon>'Torrubiella' clade</taxon>
    </lineage>
</organism>
<dbReference type="PANTHER" id="PTHR31503">
    <property type="entry name" value="VACUOLAR CALCIUM ION TRANSPORTER"/>
    <property type="match status" value="1"/>
</dbReference>
<dbReference type="InterPro" id="IPR004837">
    <property type="entry name" value="NaCa_Exmemb"/>
</dbReference>
<evidence type="ECO:0000256" key="9">
    <source>
        <dbReference type="SAM" id="Phobius"/>
    </source>
</evidence>
<evidence type="ECO:0000256" key="6">
    <source>
        <dbReference type="ARBA" id="ARBA00023065"/>
    </source>
</evidence>
<dbReference type="Proteomes" id="UP000039046">
    <property type="component" value="Unassembled WGS sequence"/>
</dbReference>
<evidence type="ECO:0000313" key="12">
    <source>
        <dbReference type="Proteomes" id="UP000039046"/>
    </source>
</evidence>
<evidence type="ECO:0000256" key="3">
    <source>
        <dbReference type="ARBA" id="ARBA00022448"/>
    </source>
</evidence>
<dbReference type="AlphaFoldDB" id="A0A0A1TE52"/>
<dbReference type="PANTHER" id="PTHR31503:SF20">
    <property type="entry name" value="CA(2+)_H(+) EXCHANGER, PUTATIVE (EUROFUNG)-RELATED"/>
    <property type="match status" value="1"/>
</dbReference>
<comment type="similarity">
    <text evidence="2">Belongs to the Ca(2+):cation antiporter (CaCA) (TC 2.A.19) family.</text>
</comment>
<dbReference type="GO" id="GO:0012505">
    <property type="term" value="C:endomembrane system"/>
    <property type="evidence" value="ECO:0007669"/>
    <property type="project" value="UniProtKB-SubCell"/>
</dbReference>
<name>A0A0A1TE52_9HYPO</name>
<feature type="transmembrane region" description="Helical" evidence="9">
    <location>
        <begin position="334"/>
        <end position="353"/>
    </location>
</feature>
<feature type="transmembrane region" description="Helical" evidence="9">
    <location>
        <begin position="293"/>
        <end position="314"/>
    </location>
</feature>
<dbReference type="FunFam" id="1.20.1420.30:FF:000011">
    <property type="entry name" value="Vacuolar calcium ion transporter"/>
    <property type="match status" value="1"/>
</dbReference>
<dbReference type="EMBL" id="CDHN01000002">
    <property type="protein sequence ID" value="CEJ85076.1"/>
    <property type="molecule type" value="Genomic_DNA"/>
</dbReference>
<feature type="transmembrane region" description="Helical" evidence="9">
    <location>
        <begin position="227"/>
        <end position="249"/>
    </location>
</feature>
<evidence type="ECO:0000259" key="10">
    <source>
        <dbReference type="Pfam" id="PF01699"/>
    </source>
</evidence>
<dbReference type="GO" id="GO:0000329">
    <property type="term" value="C:fungal-type vacuole membrane"/>
    <property type="evidence" value="ECO:0007669"/>
    <property type="project" value="TreeGrafter"/>
</dbReference>
<dbReference type="InterPro" id="IPR004713">
    <property type="entry name" value="CaH_exchang"/>
</dbReference>
<feature type="transmembrane region" description="Helical" evidence="9">
    <location>
        <begin position="545"/>
        <end position="562"/>
    </location>
</feature>
<keyword evidence="6" id="KW-0406">Ion transport</keyword>
<protein>
    <submittedName>
        <fullName evidence="11">Putative Calcium/proton exchanger</fullName>
    </submittedName>
</protein>
<feature type="compositionally biased region" description="Basic and acidic residues" evidence="8">
    <location>
        <begin position="136"/>
        <end position="145"/>
    </location>
</feature>
<keyword evidence="12" id="KW-1185">Reference proteome</keyword>
<feature type="transmembrane region" description="Helical" evidence="9">
    <location>
        <begin position="169"/>
        <end position="186"/>
    </location>
</feature>
<keyword evidence="7 9" id="KW-0472">Membrane</keyword>
<dbReference type="GO" id="GO:0015369">
    <property type="term" value="F:calcium:proton antiporter activity"/>
    <property type="evidence" value="ECO:0007669"/>
    <property type="project" value="UniProtKB-ARBA"/>
</dbReference>
<feature type="transmembrane region" description="Helical" evidence="9">
    <location>
        <begin position="569"/>
        <end position="589"/>
    </location>
</feature>
<keyword evidence="5 9" id="KW-1133">Transmembrane helix</keyword>
<gene>
    <name evidence="11" type="ORF">VHEMI03662</name>
</gene>
<proteinExistence type="inferred from homology"/>
<feature type="compositionally biased region" description="Polar residues" evidence="8">
    <location>
        <begin position="64"/>
        <end position="88"/>
    </location>
</feature>